<dbReference type="STRING" id="682795.AciX8_1697"/>
<feature type="domain" description="Peptidase metallopeptidase" evidence="1">
    <location>
        <begin position="68"/>
        <end position="235"/>
    </location>
</feature>
<dbReference type="GO" id="GO:0006508">
    <property type="term" value="P:proteolysis"/>
    <property type="evidence" value="ECO:0007669"/>
    <property type="project" value="InterPro"/>
</dbReference>
<gene>
    <name evidence="2" type="ordered locus">AciX8_1697</name>
</gene>
<sequence precursor="true">MQKWLAILLIAGTAGVRAQEPNAPGQKLYRIQEGYPVDAIQRLQSRTTTLQFRLGNAQAMVAQSVIKRVQVWHPTEMPLKVAFLGGSNELRTQIASTIRAWSANSGVSFDFGQPGAFHEWSRLDQTYQAQIRISFDEAGYWSWVGAESIDQSIAAPNQPSMNFGQFTEGLPDDWQGTVLHEFGHAIGFEHEHQSPAGDCDHEFRWDDDPGYVRTTDIYGQFVPDGAGKRPGIYSVLEGPPNNWSKDQIDFNLKSLPATIDLRFSVFDPASIMMYSFADWMFVNGAQSSCYTKENLTLSALDLKAAAETYPPEPSLGTVAQQDVAAARKLLLQKKLPAEVKAHLQERLAAFQ</sequence>
<dbReference type="KEGG" id="gma:AciX8_1697"/>
<dbReference type="SUPFAM" id="SSF55486">
    <property type="entry name" value="Metalloproteases ('zincins'), catalytic domain"/>
    <property type="match status" value="1"/>
</dbReference>
<evidence type="ECO:0000259" key="1">
    <source>
        <dbReference type="SMART" id="SM00235"/>
    </source>
</evidence>
<dbReference type="InterPro" id="IPR006026">
    <property type="entry name" value="Peptidase_Metallo"/>
</dbReference>
<dbReference type="GO" id="GO:0008270">
    <property type="term" value="F:zinc ion binding"/>
    <property type="evidence" value="ECO:0007669"/>
    <property type="project" value="InterPro"/>
</dbReference>
<evidence type="ECO:0000313" key="2">
    <source>
        <dbReference type="EMBL" id="AEU36036.1"/>
    </source>
</evidence>
<proteinExistence type="predicted"/>
<name>G8NPM4_GRAMM</name>
<organism evidence="2 3">
    <name type="scientific">Granulicella mallensis (strain ATCC BAA-1857 / DSM 23137 / MP5ACTX8)</name>
    <dbReference type="NCBI Taxonomy" id="682795"/>
    <lineage>
        <taxon>Bacteria</taxon>
        <taxon>Pseudomonadati</taxon>
        <taxon>Acidobacteriota</taxon>
        <taxon>Terriglobia</taxon>
        <taxon>Terriglobales</taxon>
        <taxon>Acidobacteriaceae</taxon>
        <taxon>Granulicella</taxon>
    </lineage>
</organism>
<dbReference type="InterPro" id="IPR024079">
    <property type="entry name" value="MetalloPept_cat_dom_sf"/>
</dbReference>
<dbReference type="GO" id="GO:0008237">
    <property type="term" value="F:metallopeptidase activity"/>
    <property type="evidence" value="ECO:0007669"/>
    <property type="project" value="InterPro"/>
</dbReference>
<evidence type="ECO:0000313" key="3">
    <source>
        <dbReference type="Proteomes" id="UP000007113"/>
    </source>
</evidence>
<dbReference type="AlphaFoldDB" id="G8NPM4"/>
<accession>G8NPM4</accession>
<dbReference type="Gene3D" id="3.40.390.10">
    <property type="entry name" value="Collagenase (Catalytic Domain)"/>
    <property type="match status" value="1"/>
</dbReference>
<keyword evidence="3" id="KW-1185">Reference proteome</keyword>
<dbReference type="HOGENOM" id="CLU_729363_0_0_0"/>
<reference evidence="2 3" key="1">
    <citation type="submission" date="2011-11" db="EMBL/GenBank/DDBJ databases">
        <title>Complete sequence of Granulicella mallensis MP5ACTX8.</title>
        <authorList>
            <consortium name="US DOE Joint Genome Institute"/>
            <person name="Lucas S."/>
            <person name="Copeland A."/>
            <person name="Lapidus A."/>
            <person name="Cheng J.-F."/>
            <person name="Goodwin L."/>
            <person name="Pitluck S."/>
            <person name="Peters L."/>
            <person name="Lu M."/>
            <person name="Detter J.C."/>
            <person name="Han C."/>
            <person name="Tapia R."/>
            <person name="Land M."/>
            <person name="Hauser L."/>
            <person name="Kyrpides N."/>
            <person name="Ivanova N."/>
            <person name="Mikhailova N."/>
            <person name="Pagani I."/>
            <person name="Rawat S."/>
            <person name="Mannisto M."/>
            <person name="Haggblom M."/>
            <person name="Woyke T."/>
        </authorList>
    </citation>
    <scope>NUCLEOTIDE SEQUENCE [LARGE SCALE GENOMIC DNA]</scope>
    <source>
        <strain evidence="3">ATCC BAA-1857 / DSM 23137 / MP5ACTX8</strain>
    </source>
</reference>
<dbReference type="EMBL" id="CP003130">
    <property type="protein sequence ID" value="AEU36036.1"/>
    <property type="molecule type" value="Genomic_DNA"/>
</dbReference>
<protein>
    <submittedName>
        <fullName evidence="2">Peptidase metallopeptidase</fullName>
    </submittedName>
</protein>
<dbReference type="Proteomes" id="UP000007113">
    <property type="component" value="Chromosome"/>
</dbReference>
<dbReference type="SMART" id="SM00235">
    <property type="entry name" value="ZnMc"/>
    <property type="match status" value="1"/>
</dbReference>
<dbReference type="eggNOG" id="COG5549">
    <property type="taxonomic scope" value="Bacteria"/>
</dbReference>